<reference evidence="1 2" key="1">
    <citation type="submission" date="2023-12" db="EMBL/GenBank/DDBJ databases">
        <title>Amycolatopsis sp. V23-08.</title>
        <authorList>
            <person name="Somphong A."/>
        </authorList>
    </citation>
    <scope>NUCLEOTIDE SEQUENCE [LARGE SCALE GENOMIC DNA]</scope>
    <source>
        <strain evidence="1 2">V23-08</strain>
    </source>
</reference>
<organism evidence="1 2">
    <name type="scientific">Amycolatopsis heterodermiae</name>
    <dbReference type="NCBI Taxonomy" id="3110235"/>
    <lineage>
        <taxon>Bacteria</taxon>
        <taxon>Bacillati</taxon>
        <taxon>Actinomycetota</taxon>
        <taxon>Actinomycetes</taxon>
        <taxon>Pseudonocardiales</taxon>
        <taxon>Pseudonocardiaceae</taxon>
        <taxon>Amycolatopsis</taxon>
    </lineage>
</organism>
<evidence type="ECO:0008006" key="3">
    <source>
        <dbReference type="Google" id="ProtNLM"/>
    </source>
</evidence>
<name>A0ABU5RBI7_9PSEU</name>
<gene>
    <name evidence="1" type="ORF">VA596_23825</name>
</gene>
<protein>
    <recommendedName>
        <fullName evidence="3">Guanylate cyclase domain-containing protein</fullName>
    </recommendedName>
</protein>
<evidence type="ECO:0000313" key="2">
    <source>
        <dbReference type="Proteomes" id="UP001304298"/>
    </source>
</evidence>
<accession>A0ABU5RBI7</accession>
<comment type="caution">
    <text evidence="1">The sequence shown here is derived from an EMBL/GenBank/DDBJ whole genome shotgun (WGS) entry which is preliminary data.</text>
</comment>
<sequence length="221" mass="24697">MSHDPVPRPSASPEAATAHCTIIGLDIEGFGRHDRSNTNRLRIRKGLYQAVQNAFDAVGIAWVSCRHEDLGDGVLILVPADIPKPLFVDELPETLTDQVRRYNASHPRQEKMRLRLAVHAGEISYDDHGFTGASIIHTFRLLDAPELKATLAANAALLAMVSSAWFFDEVIRHSEYSNSTCYHRTDITNKETTTQGWIRLVPARRNTRRRIQAHNIDGPAA</sequence>
<dbReference type="EMBL" id="JAYFSI010000005">
    <property type="protein sequence ID" value="MEA5362586.1"/>
    <property type="molecule type" value="Genomic_DNA"/>
</dbReference>
<dbReference type="RefSeq" id="WP_323330153.1">
    <property type="nucleotide sequence ID" value="NZ_JAYFSI010000005.1"/>
</dbReference>
<evidence type="ECO:0000313" key="1">
    <source>
        <dbReference type="EMBL" id="MEA5362586.1"/>
    </source>
</evidence>
<proteinExistence type="predicted"/>
<dbReference type="Proteomes" id="UP001304298">
    <property type="component" value="Unassembled WGS sequence"/>
</dbReference>
<keyword evidence="2" id="KW-1185">Reference proteome</keyword>